<dbReference type="InterPro" id="IPR002035">
    <property type="entry name" value="VWF_A"/>
</dbReference>
<feature type="chain" id="PRO_5045137950" evidence="3">
    <location>
        <begin position="30"/>
        <end position="1095"/>
    </location>
</feature>
<comment type="caution">
    <text evidence="5">The sequence shown here is derived from an EMBL/GenBank/DDBJ whole genome shotgun (WGS) entry which is preliminary data.</text>
</comment>
<dbReference type="InterPro" id="IPR036465">
    <property type="entry name" value="vWFA_dom_sf"/>
</dbReference>
<dbReference type="Pfam" id="PF05567">
    <property type="entry name" value="T4P_PilY1"/>
    <property type="match status" value="1"/>
</dbReference>
<evidence type="ECO:0000259" key="4">
    <source>
        <dbReference type="PROSITE" id="PS50234"/>
    </source>
</evidence>
<sequence length="1095" mass="117836">MKKLFTTTLVAEAVVLAISIISPLSTATAAELDLPTDPLITSSSVEPNLMILLDTSGSMSNIVPDSPYDENIDYYNCPSSKQLDNNRQIDIRIRSDGRIYFYRNGSNYDFGQGNNRGTNNLTQKCFNDDTIYTARLLGDSGGSPSSYLASEYTGNYLNWYFSNSTNTAVDNFGNEDRKPGTKTRMEIARTSAATMVEDLIGMRVGLATYNGSNGAKIQENITSIETNSDVTTLQNAIGTITNGGGTPLGGALSGLGHYFAQRAGGSVSGQLTLHPDNIGINKTEKVVNTSSFFSHAPSNSSSPTTDVITNWCQSSYVVAMTDGIPTNDTSVSNDMKNYFDGGDIVDDVTRAMYEIDLRPDLTEGTNNVTTYMVGFADTQVTNNSLIRSAATEGGGEYLTANNSDELVAAFQNVINSIVDKLAAGSGVSFNTSQLTSGSSIYAASFDSGEWSGSLKEFDLSTSGTIQSETWDAATKLDALTDYNTRNIFSYNSSTKQGIVFNTANIASAPNLLADLKTGPLGLIGVSSLINYLKGDMITNVGTASTNYRERSSRLGDIVNSTVVNVSTPELNWPNYNAADPVPFGGNGTGQNYSDFKNISRTEMLYVGANDGMLHGFNAADGEEKFAYIPSLIASDDAEEGLHYLANSDYEHRFYVDSTPTVSDVYFNDAWHTVLVSGLRSGGKGLFALDITDPTTFDASVPANADLLSLWEFGSDDDPDFGYIYGEPTIAKMANGEWVAIVGNGYNNSGDGHAKLFIIYIDKNGESSWIKNNNYKVIDTGAGSTGTPNGLSTPRAVDLDGDSVIDRVYAGDLQGNMWAFDVSNSSDTNWEIAHQNTSGVSKPLFTAEIGGTAQPITTAPIVANNTNPESGDPDILVFFGTGKYIEEADKNSTDLMSYYGVLDNGTGVQTRTNLTPRELYSTSTTRVISGSSIPWSSSRGWYFDFEDQANSTSFPTNLGERVISNTLITNNVLLFNTVIPTIANSDICTSNSESWIMAVDLNTGKAPDYTVFDINNDNVFDETTNTYDIDNDGDVDGDDLTSHAGTKVNTAMIAGDIAILGNTIYSNDVDGNLNEEAINIERTEKEGRLSWEELVQ</sequence>
<dbReference type="RefSeq" id="WP_341627655.1">
    <property type="nucleotide sequence ID" value="NZ_JBAKBA010000014.1"/>
</dbReference>
<evidence type="ECO:0000313" key="5">
    <source>
        <dbReference type="EMBL" id="MEL0659061.1"/>
    </source>
</evidence>
<dbReference type="PROSITE" id="PS00018">
    <property type="entry name" value="EF_HAND_1"/>
    <property type="match status" value="1"/>
</dbReference>
<dbReference type="PROSITE" id="PS50234">
    <property type="entry name" value="VWFA"/>
    <property type="match status" value="1"/>
</dbReference>
<gene>
    <name evidence="5" type="ORF">V6255_07895</name>
</gene>
<dbReference type="SUPFAM" id="SSF53300">
    <property type="entry name" value="vWA-like"/>
    <property type="match status" value="1"/>
</dbReference>
<evidence type="ECO:0000256" key="1">
    <source>
        <dbReference type="ARBA" id="ARBA00022723"/>
    </source>
</evidence>
<keyword evidence="2" id="KW-0106">Calcium</keyword>
<keyword evidence="3" id="KW-0732">Signal</keyword>
<feature type="domain" description="VWFA" evidence="4">
    <location>
        <begin position="164"/>
        <end position="421"/>
    </location>
</feature>
<feature type="signal peptide" evidence="3">
    <location>
        <begin position="1"/>
        <end position="29"/>
    </location>
</feature>
<organism evidence="5 6">
    <name type="scientific">Psychromonas arctica</name>
    <dbReference type="NCBI Taxonomy" id="168275"/>
    <lineage>
        <taxon>Bacteria</taxon>
        <taxon>Pseudomonadati</taxon>
        <taxon>Pseudomonadota</taxon>
        <taxon>Gammaproteobacteria</taxon>
        <taxon>Alteromonadales</taxon>
        <taxon>Psychromonadaceae</taxon>
        <taxon>Psychromonas</taxon>
    </lineage>
</organism>
<protein>
    <submittedName>
        <fullName evidence="5">PilC/PilY family type IV pilus protein</fullName>
    </submittedName>
</protein>
<keyword evidence="6" id="KW-1185">Reference proteome</keyword>
<accession>A0ABU9HBQ7</accession>
<dbReference type="Gene3D" id="3.40.50.410">
    <property type="entry name" value="von Willebrand factor, type A domain"/>
    <property type="match status" value="1"/>
</dbReference>
<name>A0ABU9HBQ7_9GAMM</name>
<dbReference type="EMBL" id="JBAKBA010000014">
    <property type="protein sequence ID" value="MEL0659061.1"/>
    <property type="molecule type" value="Genomic_DNA"/>
</dbReference>
<dbReference type="InterPro" id="IPR008707">
    <property type="entry name" value="B-propeller_PilY1"/>
</dbReference>
<reference evidence="5 6" key="1">
    <citation type="submission" date="2024-02" db="EMBL/GenBank/DDBJ databases">
        <title>Bacteria isolated from the canopy kelp, Nereocystis luetkeana.</title>
        <authorList>
            <person name="Pfister C.A."/>
            <person name="Younker I.T."/>
            <person name="Light S.H."/>
        </authorList>
    </citation>
    <scope>NUCLEOTIDE SEQUENCE [LARGE SCALE GENOMIC DNA]</scope>
    <source>
        <strain evidence="5 6">TI.2.07</strain>
    </source>
</reference>
<evidence type="ECO:0000256" key="3">
    <source>
        <dbReference type="SAM" id="SignalP"/>
    </source>
</evidence>
<evidence type="ECO:0000256" key="2">
    <source>
        <dbReference type="ARBA" id="ARBA00022837"/>
    </source>
</evidence>
<proteinExistence type="predicted"/>
<dbReference type="InterPro" id="IPR018247">
    <property type="entry name" value="EF_Hand_1_Ca_BS"/>
</dbReference>
<dbReference type="Proteomes" id="UP001366060">
    <property type="component" value="Unassembled WGS sequence"/>
</dbReference>
<keyword evidence="1" id="KW-0479">Metal-binding</keyword>
<evidence type="ECO:0000313" key="6">
    <source>
        <dbReference type="Proteomes" id="UP001366060"/>
    </source>
</evidence>